<reference evidence="2" key="1">
    <citation type="submission" date="2016-10" db="EMBL/GenBank/DDBJ databases">
        <title>Sequence of Gallionella enrichment culture.</title>
        <authorList>
            <person name="Poehlein A."/>
            <person name="Muehling M."/>
            <person name="Daniel R."/>
        </authorList>
    </citation>
    <scope>NUCLEOTIDE SEQUENCE</scope>
</reference>
<dbReference type="EMBL" id="MLJW01002908">
    <property type="protein sequence ID" value="OIQ73328.1"/>
    <property type="molecule type" value="Genomic_DNA"/>
</dbReference>
<name>A0A1J5PRB3_9ZZZZ</name>
<sequence length="200" mass="21910">MRRHFEQHIAVCRRQRFIKTVVDFILAAGILMVDLLQVKAQPGQGLAHVIEKTQLTVNGFQIVRRLVQPIVLIGPKPAALSVLAQQEKFGLDANPQRPTPRVETLQLVLEKLTRTGCQGLACGIAVTNGMGDTGHKRQRPQGCQLHPAVIFAACTKTPQAGADNARAGKTGTLFHPLLQVVHRYQFAFGNPVQIAKLGQY</sequence>
<keyword evidence="1" id="KW-1133">Transmembrane helix</keyword>
<dbReference type="AlphaFoldDB" id="A0A1J5PRB3"/>
<gene>
    <name evidence="2" type="ORF">GALL_450350</name>
</gene>
<comment type="caution">
    <text evidence="2">The sequence shown here is derived from an EMBL/GenBank/DDBJ whole genome shotgun (WGS) entry which is preliminary data.</text>
</comment>
<feature type="transmembrane region" description="Helical" evidence="1">
    <location>
        <begin position="21"/>
        <end position="38"/>
    </location>
</feature>
<protein>
    <submittedName>
        <fullName evidence="2">Uncharacterized protein</fullName>
    </submittedName>
</protein>
<keyword evidence="1" id="KW-0812">Transmembrane</keyword>
<accession>A0A1J5PRB3</accession>
<evidence type="ECO:0000313" key="2">
    <source>
        <dbReference type="EMBL" id="OIQ73328.1"/>
    </source>
</evidence>
<proteinExistence type="predicted"/>
<organism evidence="2">
    <name type="scientific">mine drainage metagenome</name>
    <dbReference type="NCBI Taxonomy" id="410659"/>
    <lineage>
        <taxon>unclassified sequences</taxon>
        <taxon>metagenomes</taxon>
        <taxon>ecological metagenomes</taxon>
    </lineage>
</organism>
<evidence type="ECO:0000256" key="1">
    <source>
        <dbReference type="SAM" id="Phobius"/>
    </source>
</evidence>
<keyword evidence="1" id="KW-0472">Membrane</keyword>